<dbReference type="AlphaFoldDB" id="A0A7E4UTU8"/>
<sequence>MEPVALNCEMVRSLFYMMARRSKFRKAILSFAISHKTALYTASYYACKNVFFLFQNGRLILNSREYAIYKNNPFTSIFKRFVKKAAIFFDQRMDLDYVLRILKDMDNLCELSVFSNNPTAFWKIVETNNKFFILFLNVELLKKLQKVSSNNLPNVLSLRLIGTPVEGCVKLTHETFPCLRHLAFCREKMSDKGYRQYVAMNQVVSPGMTAALVLRMFETGEAPERQIEPMDGSWQWDSTFVTVIVIVLACSITFCYQFFWVFYDVGVVCATLIVGPEL</sequence>
<keyword evidence="1" id="KW-0472">Membrane</keyword>
<name>A0A7E4UTU8_PANRE</name>
<keyword evidence="1" id="KW-0812">Transmembrane</keyword>
<accession>A0A7E4UTU8</accession>
<reference evidence="2" key="1">
    <citation type="journal article" date="2013" name="Genetics">
        <title>The draft genome and transcriptome of Panagrellus redivivus are shaped by the harsh demands of a free-living lifestyle.</title>
        <authorList>
            <person name="Srinivasan J."/>
            <person name="Dillman A.R."/>
            <person name="Macchietto M.G."/>
            <person name="Heikkinen L."/>
            <person name="Lakso M."/>
            <person name="Fracchia K.M."/>
            <person name="Antoshechkin I."/>
            <person name="Mortazavi A."/>
            <person name="Wong G."/>
            <person name="Sternberg P.W."/>
        </authorList>
    </citation>
    <scope>NUCLEOTIDE SEQUENCE [LARGE SCALE GENOMIC DNA]</scope>
    <source>
        <strain evidence="2">MT8872</strain>
    </source>
</reference>
<keyword evidence="2" id="KW-1185">Reference proteome</keyword>
<proteinExistence type="predicted"/>
<dbReference type="WBParaSite" id="Pan_g12785.t1">
    <property type="protein sequence ID" value="Pan_g12785.t1"/>
    <property type="gene ID" value="Pan_g12785"/>
</dbReference>
<feature type="transmembrane region" description="Helical" evidence="1">
    <location>
        <begin position="240"/>
        <end position="263"/>
    </location>
</feature>
<dbReference type="Proteomes" id="UP000492821">
    <property type="component" value="Unassembled WGS sequence"/>
</dbReference>
<keyword evidence="1" id="KW-1133">Transmembrane helix</keyword>
<evidence type="ECO:0000256" key="1">
    <source>
        <dbReference type="SAM" id="Phobius"/>
    </source>
</evidence>
<evidence type="ECO:0000313" key="2">
    <source>
        <dbReference type="Proteomes" id="UP000492821"/>
    </source>
</evidence>
<reference evidence="3" key="2">
    <citation type="submission" date="2020-10" db="UniProtKB">
        <authorList>
            <consortium name="WormBaseParasite"/>
        </authorList>
    </citation>
    <scope>IDENTIFICATION</scope>
</reference>
<protein>
    <submittedName>
        <fullName evidence="3">FBD domain-containing protein</fullName>
    </submittedName>
</protein>
<evidence type="ECO:0000313" key="3">
    <source>
        <dbReference type="WBParaSite" id="Pan_g12785.t1"/>
    </source>
</evidence>
<organism evidence="2 3">
    <name type="scientific">Panagrellus redivivus</name>
    <name type="common">Microworm</name>
    <dbReference type="NCBI Taxonomy" id="6233"/>
    <lineage>
        <taxon>Eukaryota</taxon>
        <taxon>Metazoa</taxon>
        <taxon>Ecdysozoa</taxon>
        <taxon>Nematoda</taxon>
        <taxon>Chromadorea</taxon>
        <taxon>Rhabditida</taxon>
        <taxon>Tylenchina</taxon>
        <taxon>Panagrolaimomorpha</taxon>
        <taxon>Panagrolaimoidea</taxon>
        <taxon>Panagrolaimidae</taxon>
        <taxon>Panagrellus</taxon>
    </lineage>
</organism>